<organism evidence="6 7">
    <name type="scientific">Rhizobium terricola</name>
    <dbReference type="NCBI Taxonomy" id="2728849"/>
    <lineage>
        <taxon>Bacteria</taxon>
        <taxon>Pseudomonadati</taxon>
        <taxon>Pseudomonadota</taxon>
        <taxon>Alphaproteobacteria</taxon>
        <taxon>Hyphomicrobiales</taxon>
        <taxon>Rhizobiaceae</taxon>
        <taxon>Rhizobium/Agrobacterium group</taxon>
        <taxon>Rhizobium</taxon>
    </lineage>
</organism>
<dbReference type="SUPFAM" id="SSF63965">
    <property type="entry name" value="Precorrin-8X methylmutase CbiC/CobH"/>
    <property type="match status" value="1"/>
</dbReference>
<name>A0A7Y0FVK0_9HYPH</name>
<dbReference type="Proteomes" id="UP000541470">
    <property type="component" value="Unassembled WGS sequence"/>
</dbReference>
<evidence type="ECO:0000256" key="4">
    <source>
        <dbReference type="ARBA" id="ARBA00023235"/>
    </source>
</evidence>
<dbReference type="UniPathway" id="UPA00148"/>
<evidence type="ECO:0000256" key="3">
    <source>
        <dbReference type="ARBA" id="ARBA00022573"/>
    </source>
</evidence>
<proteinExistence type="inferred from homology"/>
<dbReference type="GO" id="GO:0016993">
    <property type="term" value="F:precorrin-8X methylmutase activity"/>
    <property type="evidence" value="ECO:0007669"/>
    <property type="project" value="UniProtKB-EC"/>
</dbReference>
<evidence type="ECO:0000256" key="2">
    <source>
        <dbReference type="ARBA" id="ARBA00009774"/>
    </source>
</evidence>
<dbReference type="Gene3D" id="3.40.50.10230">
    <property type="entry name" value="Cobalamin biosynthesis CobH/CbiC, precorrin-8X methylmutase"/>
    <property type="match status" value="1"/>
</dbReference>
<evidence type="ECO:0000259" key="5">
    <source>
        <dbReference type="Pfam" id="PF02570"/>
    </source>
</evidence>
<comment type="caution">
    <text evidence="6">The sequence shown here is derived from an EMBL/GenBank/DDBJ whole genome shotgun (WGS) entry which is preliminary data.</text>
</comment>
<protein>
    <submittedName>
        <fullName evidence="6">Precorrin-8X methylmutase</fullName>
        <ecNumber evidence="6">5.4.99.61</ecNumber>
    </submittedName>
</protein>
<accession>A0A7Y0FVK0</accession>
<comment type="pathway">
    <text evidence="1">Cofactor biosynthesis; adenosylcobalamin biosynthesis.</text>
</comment>
<dbReference type="PANTHER" id="PTHR43588:SF1">
    <property type="entry name" value="COBALT-PRECORRIN-8 METHYLMUTASE"/>
    <property type="match status" value="1"/>
</dbReference>
<dbReference type="GO" id="GO:0009236">
    <property type="term" value="P:cobalamin biosynthetic process"/>
    <property type="evidence" value="ECO:0007669"/>
    <property type="project" value="UniProtKB-UniPathway"/>
</dbReference>
<dbReference type="EC" id="5.4.99.61" evidence="6"/>
<dbReference type="InterPro" id="IPR036588">
    <property type="entry name" value="CobH/CbiC_sf"/>
</dbReference>
<keyword evidence="4 6" id="KW-0413">Isomerase</keyword>
<dbReference type="NCBIfam" id="NF006136">
    <property type="entry name" value="PRK08285.1"/>
    <property type="match status" value="1"/>
</dbReference>
<feature type="domain" description="Cobalamin biosynthesis precorrin-8X methylmutase CobH/CbiC" evidence="5">
    <location>
        <begin position="13"/>
        <end position="207"/>
    </location>
</feature>
<evidence type="ECO:0000256" key="1">
    <source>
        <dbReference type="ARBA" id="ARBA00004953"/>
    </source>
</evidence>
<dbReference type="Pfam" id="PF02570">
    <property type="entry name" value="CbiC"/>
    <property type="match status" value="1"/>
</dbReference>
<reference evidence="6 7" key="1">
    <citation type="submission" date="2020-04" db="EMBL/GenBank/DDBJ databases">
        <title>Rhizobium sp. S-51 isolated from soil.</title>
        <authorList>
            <person name="Dahal R.H."/>
        </authorList>
    </citation>
    <scope>NUCLEOTIDE SEQUENCE [LARGE SCALE GENOMIC DNA]</scope>
    <source>
        <strain evidence="6 7">S-51</strain>
    </source>
</reference>
<dbReference type="EMBL" id="JABBGK010000001">
    <property type="protein sequence ID" value="NML73709.1"/>
    <property type="molecule type" value="Genomic_DNA"/>
</dbReference>
<comment type="similarity">
    <text evidence="2">Belongs to the CobH/CbiC family.</text>
</comment>
<gene>
    <name evidence="6" type="ORF">HHL25_06160</name>
</gene>
<dbReference type="PANTHER" id="PTHR43588">
    <property type="entry name" value="COBALT-PRECORRIN-8 METHYLMUTASE"/>
    <property type="match status" value="1"/>
</dbReference>
<dbReference type="AlphaFoldDB" id="A0A7Y0FVK0"/>
<keyword evidence="7" id="KW-1185">Reference proteome</keyword>
<sequence>MTIPLDYIRDPAEIYRQSFETIRTEADLSRFAGGMEKLAIRLIHACGMVDLADDIVFSGGAFEAGAAALAGGAPVLCDVEMVRHGIIRRLLPAQNEVLCLLNDERVRPKAVEIGNTRSAAQVDLWDDRLAGAVVVIGNAPTALFRLLERLDAGAPKPALILGFPVGFVGAAESKDALIADSRGVPFIAVRGRRGGSAMASAAVNAVAGGLGTND</sequence>
<keyword evidence="3" id="KW-0169">Cobalamin biosynthesis</keyword>
<evidence type="ECO:0000313" key="7">
    <source>
        <dbReference type="Proteomes" id="UP000541470"/>
    </source>
</evidence>
<dbReference type="InterPro" id="IPR003722">
    <property type="entry name" value="Cbl_synth_CobH/CbiC"/>
</dbReference>
<evidence type="ECO:0000313" key="6">
    <source>
        <dbReference type="EMBL" id="NML73709.1"/>
    </source>
</evidence>